<feature type="transmembrane region" description="Helical" evidence="5">
    <location>
        <begin position="56"/>
        <end position="74"/>
    </location>
</feature>
<name>A0A9W8A4J9_9FUNG</name>
<comment type="caution">
    <text evidence="6">The sequence shown here is derived from an EMBL/GenBank/DDBJ whole genome shotgun (WGS) entry which is preliminary data.</text>
</comment>
<dbReference type="AlphaFoldDB" id="A0A9W8A4J9"/>
<gene>
    <name evidence="6" type="ORF">H4219_001487</name>
</gene>
<protein>
    <recommendedName>
        <fullName evidence="8">DUF423-domain-containing protein</fullName>
    </recommendedName>
</protein>
<feature type="transmembrane region" description="Helical" evidence="5">
    <location>
        <begin position="25"/>
        <end position="44"/>
    </location>
</feature>
<accession>A0A9W8A4J9</accession>
<evidence type="ECO:0000256" key="2">
    <source>
        <dbReference type="ARBA" id="ARBA00022692"/>
    </source>
</evidence>
<keyword evidence="4 5" id="KW-0472">Membrane</keyword>
<evidence type="ECO:0000313" key="6">
    <source>
        <dbReference type="EMBL" id="KAJ1920114.1"/>
    </source>
</evidence>
<feature type="non-terminal residue" evidence="6">
    <location>
        <position position="1"/>
    </location>
</feature>
<dbReference type="Pfam" id="PF04241">
    <property type="entry name" value="DUF423"/>
    <property type="match status" value="1"/>
</dbReference>
<dbReference type="OrthoDB" id="269173at2759"/>
<keyword evidence="2 5" id="KW-0812">Transmembrane</keyword>
<dbReference type="InterPro" id="IPR006696">
    <property type="entry name" value="DUF423"/>
</dbReference>
<evidence type="ECO:0000256" key="4">
    <source>
        <dbReference type="ARBA" id="ARBA00023136"/>
    </source>
</evidence>
<dbReference type="PANTHER" id="PTHR43461">
    <property type="entry name" value="TRANSMEMBRANE PROTEIN 256"/>
    <property type="match status" value="1"/>
</dbReference>
<dbReference type="EMBL" id="JANBPU010000017">
    <property type="protein sequence ID" value="KAJ1920114.1"/>
    <property type="molecule type" value="Genomic_DNA"/>
</dbReference>
<dbReference type="Proteomes" id="UP001150538">
    <property type="component" value="Unassembled WGS sequence"/>
</dbReference>
<keyword evidence="7" id="KW-1185">Reference proteome</keyword>
<evidence type="ECO:0000313" key="7">
    <source>
        <dbReference type="Proteomes" id="UP001150538"/>
    </source>
</evidence>
<reference evidence="6" key="1">
    <citation type="submission" date="2022-07" db="EMBL/GenBank/DDBJ databases">
        <title>Phylogenomic reconstructions and comparative analyses of Kickxellomycotina fungi.</title>
        <authorList>
            <person name="Reynolds N.K."/>
            <person name="Stajich J.E."/>
            <person name="Barry K."/>
            <person name="Grigoriev I.V."/>
            <person name="Crous P."/>
            <person name="Smith M.E."/>
        </authorList>
    </citation>
    <scope>NUCLEOTIDE SEQUENCE</scope>
    <source>
        <strain evidence="6">NBRC 100468</strain>
    </source>
</reference>
<organism evidence="6 7">
    <name type="scientific">Mycoemilia scoparia</name>
    <dbReference type="NCBI Taxonomy" id="417184"/>
    <lineage>
        <taxon>Eukaryota</taxon>
        <taxon>Fungi</taxon>
        <taxon>Fungi incertae sedis</taxon>
        <taxon>Zoopagomycota</taxon>
        <taxon>Kickxellomycotina</taxon>
        <taxon>Kickxellomycetes</taxon>
        <taxon>Kickxellales</taxon>
        <taxon>Kickxellaceae</taxon>
        <taxon>Mycoemilia</taxon>
    </lineage>
</organism>
<feature type="transmembrane region" description="Helical" evidence="5">
    <location>
        <begin position="80"/>
        <end position="102"/>
    </location>
</feature>
<dbReference type="GO" id="GO:0016020">
    <property type="term" value="C:membrane"/>
    <property type="evidence" value="ECO:0007669"/>
    <property type="project" value="UniProtKB-SubCell"/>
</dbReference>
<dbReference type="PANTHER" id="PTHR43461:SF1">
    <property type="entry name" value="TRANSMEMBRANE PROTEIN 256"/>
    <property type="match status" value="1"/>
</dbReference>
<proteinExistence type="predicted"/>
<sequence>ATGVAFGAFGAHGLKKYVNDDEKKLQMWGTAAHYQLLHASALLALGASGRHKPTAVCLWTLGTAMFSGSIYLLVLNRDKFRWMGPITPLGGIGMIAGWLALLI</sequence>
<comment type="subcellular location">
    <subcellularLocation>
        <location evidence="1">Membrane</location>
        <topology evidence="1">Multi-pass membrane protein</topology>
    </subcellularLocation>
</comment>
<keyword evidence="3 5" id="KW-1133">Transmembrane helix</keyword>
<evidence type="ECO:0000256" key="1">
    <source>
        <dbReference type="ARBA" id="ARBA00004141"/>
    </source>
</evidence>
<evidence type="ECO:0000256" key="5">
    <source>
        <dbReference type="SAM" id="Phobius"/>
    </source>
</evidence>
<evidence type="ECO:0008006" key="8">
    <source>
        <dbReference type="Google" id="ProtNLM"/>
    </source>
</evidence>
<evidence type="ECO:0000256" key="3">
    <source>
        <dbReference type="ARBA" id="ARBA00022989"/>
    </source>
</evidence>